<proteinExistence type="predicted"/>
<gene>
    <name evidence="1" type="ORF">F5148DRAFT_727060</name>
</gene>
<dbReference type="Proteomes" id="UP001207468">
    <property type="component" value="Unassembled WGS sequence"/>
</dbReference>
<comment type="caution">
    <text evidence="1">The sequence shown here is derived from an EMBL/GenBank/DDBJ whole genome shotgun (WGS) entry which is preliminary data.</text>
</comment>
<reference evidence="1" key="1">
    <citation type="submission" date="2021-03" db="EMBL/GenBank/DDBJ databases">
        <title>Evolutionary priming and transition to the ectomycorrhizal habit in an iconic lineage of mushroom-forming fungi: is preadaptation a requirement?</title>
        <authorList>
            <consortium name="DOE Joint Genome Institute"/>
            <person name="Looney B.P."/>
            <person name="Miyauchi S."/>
            <person name="Morin E."/>
            <person name="Drula E."/>
            <person name="Courty P.E."/>
            <person name="Chicoki N."/>
            <person name="Fauchery L."/>
            <person name="Kohler A."/>
            <person name="Kuo A."/>
            <person name="LaButti K."/>
            <person name="Pangilinan J."/>
            <person name="Lipzen A."/>
            <person name="Riley R."/>
            <person name="Andreopoulos W."/>
            <person name="He G."/>
            <person name="Johnson J."/>
            <person name="Barry K.W."/>
            <person name="Grigoriev I.V."/>
            <person name="Nagy L."/>
            <person name="Hibbett D."/>
            <person name="Henrissat B."/>
            <person name="Matheny P.B."/>
            <person name="Labbe J."/>
            <person name="Martin A.F."/>
        </authorList>
    </citation>
    <scope>NUCLEOTIDE SEQUENCE</scope>
    <source>
        <strain evidence="1">BPL698</strain>
    </source>
</reference>
<evidence type="ECO:0000313" key="1">
    <source>
        <dbReference type="EMBL" id="KAI9447245.1"/>
    </source>
</evidence>
<evidence type="ECO:0000313" key="2">
    <source>
        <dbReference type="Proteomes" id="UP001207468"/>
    </source>
</evidence>
<name>A0ACC0TUK9_9AGAM</name>
<organism evidence="1 2">
    <name type="scientific">Russula earlei</name>
    <dbReference type="NCBI Taxonomy" id="71964"/>
    <lineage>
        <taxon>Eukaryota</taxon>
        <taxon>Fungi</taxon>
        <taxon>Dikarya</taxon>
        <taxon>Basidiomycota</taxon>
        <taxon>Agaricomycotina</taxon>
        <taxon>Agaricomycetes</taxon>
        <taxon>Russulales</taxon>
        <taxon>Russulaceae</taxon>
        <taxon>Russula</taxon>
    </lineage>
</organism>
<protein>
    <submittedName>
        <fullName evidence="1">Uncharacterized protein</fullName>
    </submittedName>
</protein>
<dbReference type="EMBL" id="JAGFNK010000593">
    <property type="protein sequence ID" value="KAI9447245.1"/>
    <property type="molecule type" value="Genomic_DNA"/>
</dbReference>
<sequence>MSANGQSFEYSAYEALKDVNHIVAGVYIWEFLSTLDYEYYIVTGKRKLTLTFPLYLGCRWFALLSVLIQLRVPPGLECQTFVIIIFASAYLAFLCASALILLRVYALWERNKVIITCTAAIWLANAISYIYTTATTHGYTFNTICVVENTLHLRISIFSTFITDLAFLVLMLVGVLRWKKAGWNSGIWSLLYTQGLTWVVVFTLAEVPPLILITLNLNDSTNLIALVPGLVVTTIGASRIYRGLFDGTSTLFCSPPIIDVQERSSQAQFRMRLPSPLHPGYLAEGAGDAAGEVLISDDLRRREDIA</sequence>
<keyword evidence="2" id="KW-1185">Reference proteome</keyword>
<accession>A0ACC0TUK9</accession>